<comment type="caution">
    <text evidence="2">The sequence shown here is derived from an EMBL/GenBank/DDBJ whole genome shotgun (WGS) entry which is preliminary data.</text>
</comment>
<organism evidence="2 3">
    <name type="scientific">Pararge aegeria aegeria</name>
    <dbReference type="NCBI Taxonomy" id="348720"/>
    <lineage>
        <taxon>Eukaryota</taxon>
        <taxon>Metazoa</taxon>
        <taxon>Ecdysozoa</taxon>
        <taxon>Arthropoda</taxon>
        <taxon>Hexapoda</taxon>
        <taxon>Insecta</taxon>
        <taxon>Pterygota</taxon>
        <taxon>Neoptera</taxon>
        <taxon>Endopterygota</taxon>
        <taxon>Lepidoptera</taxon>
        <taxon>Glossata</taxon>
        <taxon>Ditrysia</taxon>
        <taxon>Papilionoidea</taxon>
        <taxon>Nymphalidae</taxon>
        <taxon>Satyrinae</taxon>
        <taxon>Satyrini</taxon>
        <taxon>Parargina</taxon>
        <taxon>Pararge</taxon>
    </lineage>
</organism>
<protein>
    <submittedName>
        <fullName evidence="2">Jg155 protein</fullName>
    </submittedName>
</protein>
<reference evidence="2" key="1">
    <citation type="submission" date="2022-03" db="EMBL/GenBank/DDBJ databases">
        <authorList>
            <person name="Lindestad O."/>
        </authorList>
    </citation>
    <scope>NUCLEOTIDE SEQUENCE</scope>
</reference>
<proteinExistence type="predicted"/>
<keyword evidence="1" id="KW-0175">Coiled coil</keyword>
<evidence type="ECO:0000256" key="1">
    <source>
        <dbReference type="SAM" id="Coils"/>
    </source>
</evidence>
<name>A0A8S4QW61_9NEOP</name>
<evidence type="ECO:0000313" key="2">
    <source>
        <dbReference type="EMBL" id="CAH2226473.1"/>
    </source>
</evidence>
<evidence type="ECO:0000313" key="3">
    <source>
        <dbReference type="Proteomes" id="UP000838756"/>
    </source>
</evidence>
<dbReference type="EMBL" id="CAKXAJ010021381">
    <property type="protein sequence ID" value="CAH2226473.1"/>
    <property type="molecule type" value="Genomic_DNA"/>
</dbReference>
<dbReference type="Proteomes" id="UP000838756">
    <property type="component" value="Unassembled WGS sequence"/>
</dbReference>
<accession>A0A8S4QW61</accession>
<feature type="coiled-coil region" evidence="1">
    <location>
        <begin position="78"/>
        <end position="121"/>
    </location>
</feature>
<gene>
    <name evidence="2" type="primary">jg155</name>
    <name evidence="2" type="ORF">PAEG_LOCUS7177</name>
</gene>
<sequence>MNYVLFLSARVQGTAKQISELEKQADGNMQLTRDAKMKVGQANTDAREAEKQVSKGLEDLKVIMDELENLPTLDDAALDRLEESLKTAESSLRAVDLDGKIKSLTEAKNNHQRWIKQYQDEHSHLHSEVDNIKDIYNQLPGGCFKKIVLEPTEGPSRPASFR</sequence>
<dbReference type="AlphaFoldDB" id="A0A8S4QW61"/>
<keyword evidence="3" id="KW-1185">Reference proteome</keyword>
<dbReference type="OrthoDB" id="430826at2759"/>